<comment type="caution">
    <text evidence="1">The sequence shown here is derived from an EMBL/GenBank/DDBJ whole genome shotgun (WGS) entry which is preliminary data.</text>
</comment>
<dbReference type="Proteomes" id="UP000055048">
    <property type="component" value="Unassembled WGS sequence"/>
</dbReference>
<sequence length="53" mass="6294">MVINNCLQSDFWDKQISFLLIFYRVEPFDSCQTFINSASGIVEQIEAEFKYHK</sequence>
<protein>
    <submittedName>
        <fullName evidence="1">Uncharacterized protein</fullName>
    </submittedName>
</protein>
<accession>A0A0V0T0Y8</accession>
<dbReference type="AlphaFoldDB" id="A0A0V0T0Y8"/>
<gene>
    <name evidence="1" type="ORF">T05_4823</name>
</gene>
<name>A0A0V0T0Y8_9BILA</name>
<evidence type="ECO:0000313" key="2">
    <source>
        <dbReference type="Proteomes" id="UP000055048"/>
    </source>
</evidence>
<keyword evidence="2" id="KW-1185">Reference proteome</keyword>
<reference evidence="1 2" key="1">
    <citation type="submission" date="2015-01" db="EMBL/GenBank/DDBJ databases">
        <title>Evolution of Trichinella species and genotypes.</title>
        <authorList>
            <person name="Korhonen P.K."/>
            <person name="Edoardo P."/>
            <person name="Giuseppe L.R."/>
            <person name="Gasser R.B."/>
        </authorList>
    </citation>
    <scope>NUCLEOTIDE SEQUENCE [LARGE SCALE GENOMIC DNA]</scope>
    <source>
        <strain evidence="1">ISS417</strain>
    </source>
</reference>
<dbReference type="EMBL" id="JYDJ01001106">
    <property type="protein sequence ID" value="KRX32654.1"/>
    <property type="molecule type" value="Genomic_DNA"/>
</dbReference>
<proteinExistence type="predicted"/>
<evidence type="ECO:0000313" key="1">
    <source>
        <dbReference type="EMBL" id="KRX32654.1"/>
    </source>
</evidence>
<organism evidence="1 2">
    <name type="scientific">Trichinella murrelli</name>
    <dbReference type="NCBI Taxonomy" id="144512"/>
    <lineage>
        <taxon>Eukaryota</taxon>
        <taxon>Metazoa</taxon>
        <taxon>Ecdysozoa</taxon>
        <taxon>Nematoda</taxon>
        <taxon>Enoplea</taxon>
        <taxon>Dorylaimia</taxon>
        <taxon>Trichinellida</taxon>
        <taxon>Trichinellidae</taxon>
        <taxon>Trichinella</taxon>
    </lineage>
</organism>